<protein>
    <submittedName>
        <fullName evidence="2">Uncharacterized protein</fullName>
    </submittedName>
</protein>
<organism evidence="2">
    <name type="scientific">hydrothermal vent metagenome</name>
    <dbReference type="NCBI Taxonomy" id="652676"/>
    <lineage>
        <taxon>unclassified sequences</taxon>
        <taxon>metagenomes</taxon>
        <taxon>ecological metagenomes</taxon>
    </lineage>
</organism>
<dbReference type="EMBL" id="UOGL01000668">
    <property type="protein sequence ID" value="VAX42578.1"/>
    <property type="molecule type" value="Genomic_DNA"/>
</dbReference>
<sequence length="62" mass="7014">RIAFQMNANDSSNYIDSPAASKLGPNRAILFLEEKGTVEKLRPYAKPDAQWLNWVKEQFTGS</sequence>
<reference evidence="2" key="1">
    <citation type="submission" date="2018-06" db="EMBL/GenBank/DDBJ databases">
        <authorList>
            <person name="Zhirakovskaya E."/>
        </authorList>
    </citation>
    <scope>NUCLEOTIDE SEQUENCE</scope>
</reference>
<feature type="non-terminal residue" evidence="2">
    <location>
        <position position="1"/>
    </location>
</feature>
<dbReference type="AlphaFoldDB" id="A0A3B1E0X7"/>
<feature type="compositionally biased region" description="Polar residues" evidence="1">
    <location>
        <begin position="1"/>
        <end position="15"/>
    </location>
</feature>
<proteinExistence type="predicted"/>
<evidence type="ECO:0000256" key="1">
    <source>
        <dbReference type="SAM" id="MobiDB-lite"/>
    </source>
</evidence>
<feature type="region of interest" description="Disordered" evidence="1">
    <location>
        <begin position="1"/>
        <end position="21"/>
    </location>
</feature>
<gene>
    <name evidence="2" type="ORF">MNBD_PLANCTO02-1948</name>
</gene>
<evidence type="ECO:0000313" key="2">
    <source>
        <dbReference type="EMBL" id="VAX42578.1"/>
    </source>
</evidence>
<accession>A0A3B1E0X7</accession>
<name>A0A3B1E0X7_9ZZZZ</name>